<evidence type="ECO:0000256" key="1">
    <source>
        <dbReference type="SAM" id="MobiDB-lite"/>
    </source>
</evidence>
<keyword evidence="4" id="KW-1185">Reference proteome</keyword>
<feature type="signal peptide" evidence="2">
    <location>
        <begin position="1"/>
        <end position="23"/>
    </location>
</feature>
<reference evidence="3 4" key="1">
    <citation type="submission" date="2024-04" db="EMBL/GenBank/DDBJ databases">
        <title>Novel species of the genus Ideonella isolated from streams.</title>
        <authorList>
            <person name="Lu H."/>
        </authorList>
    </citation>
    <scope>NUCLEOTIDE SEQUENCE [LARGE SCALE GENOMIC DNA]</scope>
    <source>
        <strain evidence="3 4">DXS29W</strain>
    </source>
</reference>
<comment type="caution">
    <text evidence="3">The sequence shown here is derived from an EMBL/GenBank/DDBJ whole genome shotgun (WGS) entry which is preliminary data.</text>
</comment>
<feature type="chain" id="PRO_5045334113" evidence="2">
    <location>
        <begin position="24"/>
        <end position="147"/>
    </location>
</feature>
<protein>
    <submittedName>
        <fullName evidence="3">DUF4148 domain-containing protein</fullName>
    </submittedName>
</protein>
<dbReference type="InterPro" id="IPR025421">
    <property type="entry name" value="DUF4148"/>
</dbReference>
<keyword evidence="2" id="KW-0732">Signal</keyword>
<dbReference type="EMBL" id="JBBUTG010000004">
    <property type="protein sequence ID" value="MEK8030957.1"/>
    <property type="molecule type" value="Genomic_DNA"/>
</dbReference>
<name>A0ABU9BLX3_9BURK</name>
<proteinExistence type="predicted"/>
<accession>A0ABU9BLX3</accession>
<evidence type="ECO:0000313" key="4">
    <source>
        <dbReference type="Proteomes" id="UP001371218"/>
    </source>
</evidence>
<dbReference type="RefSeq" id="WP_341425324.1">
    <property type="nucleotide sequence ID" value="NZ_JBBUTG010000004.1"/>
</dbReference>
<sequence length="147" mass="15651">MFAKPAQIAVAAIALSLAGGAFAQSASRNVFDTETDLRMPAAASANGLTREQVQAEYIAKRDAQGISEFNPHAWYFAQNTNTAPALMALFSKQKSQSASAGGLTREEVRAEVLAARANGQMNPFDTETDLRVPANVRQPAPTALAQR</sequence>
<feature type="region of interest" description="Disordered" evidence="1">
    <location>
        <begin position="119"/>
        <end position="147"/>
    </location>
</feature>
<organism evidence="3 4">
    <name type="scientific">Ideonella lacteola</name>
    <dbReference type="NCBI Taxonomy" id="2984193"/>
    <lineage>
        <taxon>Bacteria</taxon>
        <taxon>Pseudomonadati</taxon>
        <taxon>Pseudomonadota</taxon>
        <taxon>Betaproteobacteria</taxon>
        <taxon>Burkholderiales</taxon>
        <taxon>Sphaerotilaceae</taxon>
        <taxon>Ideonella</taxon>
    </lineage>
</organism>
<evidence type="ECO:0000256" key="2">
    <source>
        <dbReference type="SAM" id="SignalP"/>
    </source>
</evidence>
<dbReference type="Proteomes" id="UP001371218">
    <property type="component" value="Unassembled WGS sequence"/>
</dbReference>
<gene>
    <name evidence="3" type="ORF">AACH06_09040</name>
</gene>
<evidence type="ECO:0000313" key="3">
    <source>
        <dbReference type="EMBL" id="MEK8030957.1"/>
    </source>
</evidence>
<dbReference type="Pfam" id="PF13663">
    <property type="entry name" value="DUF4148"/>
    <property type="match status" value="1"/>
</dbReference>